<dbReference type="PANTHER" id="PTHR22946">
    <property type="entry name" value="DIENELACTONE HYDROLASE DOMAIN-CONTAINING PROTEIN-RELATED"/>
    <property type="match status" value="1"/>
</dbReference>
<reference evidence="4 5" key="1">
    <citation type="journal article" date="2009" name="Stand. Genomic Sci.">
        <title>Complete genome sequence of Pirellula staleyi type strain (ATCC 27377).</title>
        <authorList>
            <person name="Clum A."/>
            <person name="Tindall B.J."/>
            <person name="Sikorski J."/>
            <person name="Ivanova N."/>
            <person name="Mavrommatis K."/>
            <person name="Lucas S."/>
            <person name="Glavina del Rio T."/>
            <person name="Nolan M."/>
            <person name="Chen F."/>
            <person name="Tice H."/>
            <person name="Pitluck S."/>
            <person name="Cheng J.F."/>
            <person name="Chertkov O."/>
            <person name="Brettin T."/>
            <person name="Han C."/>
            <person name="Detter J.C."/>
            <person name="Kuske C."/>
            <person name="Bruce D."/>
            <person name="Goodwin L."/>
            <person name="Ovchinikova G."/>
            <person name="Pati A."/>
            <person name="Mikhailova N."/>
            <person name="Chen A."/>
            <person name="Palaniappan K."/>
            <person name="Land M."/>
            <person name="Hauser L."/>
            <person name="Chang Y.J."/>
            <person name="Jeffries C.D."/>
            <person name="Chain P."/>
            <person name="Rohde M."/>
            <person name="Goker M."/>
            <person name="Bristow J."/>
            <person name="Eisen J.A."/>
            <person name="Markowitz V."/>
            <person name="Hugenholtz P."/>
            <person name="Kyrpides N.C."/>
            <person name="Klenk H.P."/>
            <person name="Lapidus A."/>
        </authorList>
    </citation>
    <scope>NUCLEOTIDE SEQUENCE [LARGE SCALE GENOMIC DNA]</scope>
    <source>
        <strain evidence="5">ATCC 27377 / DSM 6068 / ICPB 4128</strain>
    </source>
</reference>
<name>D2QWF6_PIRSD</name>
<evidence type="ECO:0000313" key="4">
    <source>
        <dbReference type="EMBL" id="ADB17759.1"/>
    </source>
</evidence>
<dbReference type="SUPFAM" id="SSF53474">
    <property type="entry name" value="alpha/beta-Hydrolases"/>
    <property type="match status" value="1"/>
</dbReference>
<feature type="domain" description="Peptidase S9 prolyl oligopeptidase catalytic" evidence="3">
    <location>
        <begin position="188"/>
        <end position="305"/>
    </location>
</feature>
<dbReference type="InterPro" id="IPR050261">
    <property type="entry name" value="FrsA_esterase"/>
</dbReference>
<gene>
    <name evidence="4" type="ordered locus">Psta_3095</name>
</gene>
<dbReference type="Gene3D" id="3.40.50.1820">
    <property type="entry name" value="alpha/beta hydrolase"/>
    <property type="match status" value="1"/>
</dbReference>
<sequence length="440" mass="48780" precursor="true">MTCFGPPRMVRSVAALLCAAAAVLFTHRSFAAEIPEPIASAPWKLEQFEKAPEFEVLSETTHEHGLLQELAFRGPAAPQASAGYTKVFAYYGKPKVAAGTKVPGLVLIHGGGGQAFENWVREANRRGYAAISISTGGRLGDGREKSEMKVWPDEFRGPSERATGLEPTKVNGPVKSPRDLPANAYWTYHAVADGMLAHSLLRSFPDVDADRTGVWGISWGGFTTCSLMGIDRRFHCAVPMYGCGHLENNSAWRQTIIRLRDEWRLSFNSTWDPSNYIPSTRANVFFFNGDQDAFYPLDSWMKCYDLVKSPKKMCVHRALAHGHIWDDRVKPVWNYLAEQLQSGPAIPMITRPIVKEGKVTAEFSATGPVARPRLYYTTGPNSDYMSRDWNEVKLTIDGNLLTGPAPPAEATAWYISLSDTEETKTYLAIASSEVIWTPDP</sequence>
<keyword evidence="2" id="KW-0732">Signal</keyword>
<evidence type="ECO:0000313" key="5">
    <source>
        <dbReference type="Proteomes" id="UP000001887"/>
    </source>
</evidence>
<dbReference type="GO" id="GO:0006508">
    <property type="term" value="P:proteolysis"/>
    <property type="evidence" value="ECO:0007669"/>
    <property type="project" value="InterPro"/>
</dbReference>
<feature type="region of interest" description="Disordered" evidence="1">
    <location>
        <begin position="154"/>
        <end position="176"/>
    </location>
</feature>
<dbReference type="Proteomes" id="UP000001887">
    <property type="component" value="Chromosome"/>
</dbReference>
<evidence type="ECO:0000259" key="3">
    <source>
        <dbReference type="Pfam" id="PF00326"/>
    </source>
</evidence>
<feature type="chain" id="PRO_5003034333" description="Peptidase S9 prolyl oligopeptidase catalytic domain-containing protein" evidence="2">
    <location>
        <begin position="32"/>
        <end position="440"/>
    </location>
</feature>
<dbReference type="STRING" id="530564.Psta_3095"/>
<dbReference type="AlphaFoldDB" id="D2QWF6"/>
<feature type="signal peptide" evidence="2">
    <location>
        <begin position="1"/>
        <end position="31"/>
    </location>
</feature>
<dbReference type="eggNOG" id="COG1506">
    <property type="taxonomic scope" value="Bacteria"/>
</dbReference>
<dbReference type="InterPro" id="IPR001375">
    <property type="entry name" value="Peptidase_S9_cat"/>
</dbReference>
<dbReference type="EMBL" id="CP001848">
    <property type="protein sequence ID" value="ADB17759.1"/>
    <property type="molecule type" value="Genomic_DNA"/>
</dbReference>
<dbReference type="InterPro" id="IPR029058">
    <property type="entry name" value="AB_hydrolase_fold"/>
</dbReference>
<dbReference type="HOGENOM" id="CLU_688672_0_0_0"/>
<keyword evidence="5" id="KW-1185">Reference proteome</keyword>
<proteinExistence type="predicted"/>
<dbReference type="GO" id="GO:0008236">
    <property type="term" value="F:serine-type peptidase activity"/>
    <property type="evidence" value="ECO:0007669"/>
    <property type="project" value="InterPro"/>
</dbReference>
<protein>
    <recommendedName>
        <fullName evidence="3">Peptidase S9 prolyl oligopeptidase catalytic domain-containing protein</fullName>
    </recommendedName>
</protein>
<organism evidence="4 5">
    <name type="scientific">Pirellula staleyi (strain ATCC 27377 / DSM 6068 / ICPB 4128)</name>
    <name type="common">Pirella staleyi</name>
    <dbReference type="NCBI Taxonomy" id="530564"/>
    <lineage>
        <taxon>Bacteria</taxon>
        <taxon>Pseudomonadati</taxon>
        <taxon>Planctomycetota</taxon>
        <taxon>Planctomycetia</taxon>
        <taxon>Pirellulales</taxon>
        <taxon>Pirellulaceae</taxon>
        <taxon>Pirellula</taxon>
    </lineage>
</organism>
<dbReference type="Pfam" id="PF00326">
    <property type="entry name" value="Peptidase_S9"/>
    <property type="match status" value="1"/>
</dbReference>
<evidence type="ECO:0000256" key="2">
    <source>
        <dbReference type="SAM" id="SignalP"/>
    </source>
</evidence>
<dbReference type="KEGG" id="psl:Psta_3095"/>
<dbReference type="OrthoDB" id="9765647at2"/>
<evidence type="ECO:0000256" key="1">
    <source>
        <dbReference type="SAM" id="MobiDB-lite"/>
    </source>
</evidence>
<accession>D2QWF6</accession>